<proteinExistence type="predicted"/>
<dbReference type="RefSeq" id="WP_203871321.1">
    <property type="nucleotide sequence ID" value="NZ_BONW01000050.1"/>
</dbReference>
<evidence type="ECO:0000313" key="3">
    <source>
        <dbReference type="Proteomes" id="UP000646749"/>
    </source>
</evidence>
<comment type="caution">
    <text evidence="2">The sequence shown here is derived from an EMBL/GenBank/DDBJ whole genome shotgun (WGS) entry which is preliminary data.</text>
</comment>
<evidence type="ECO:0000259" key="1">
    <source>
        <dbReference type="Pfam" id="PF01872"/>
    </source>
</evidence>
<protein>
    <submittedName>
        <fullName evidence="2">Deaminase</fullName>
    </submittedName>
</protein>
<dbReference type="Proteomes" id="UP000646749">
    <property type="component" value="Unassembled WGS sequence"/>
</dbReference>
<name>A0ABQ4EE42_9ACTN</name>
<sequence>MGTLTLQMQTSVDGFVSAQRPALRWQVWDWGPDWSWDDELQRDYNTGFEQVDTVLLSRKMAEEGYVDHWTRTAEAHPHDPRYAFARTIAKAFKVVVTSRPMESRWPRTTIATGGLVTEVTALTRTAARVICFGGAGFASALVANGLVDEYQFFVNPTAVGAGSTIFASAVDGLRLQPIATKVYDCGIVVNRFRAS</sequence>
<accession>A0ABQ4EE42</accession>
<keyword evidence="3" id="KW-1185">Reference proteome</keyword>
<organism evidence="2 3">
    <name type="scientific">Plantactinospora endophytica</name>
    <dbReference type="NCBI Taxonomy" id="673535"/>
    <lineage>
        <taxon>Bacteria</taxon>
        <taxon>Bacillati</taxon>
        <taxon>Actinomycetota</taxon>
        <taxon>Actinomycetes</taxon>
        <taxon>Micromonosporales</taxon>
        <taxon>Micromonosporaceae</taxon>
        <taxon>Plantactinospora</taxon>
    </lineage>
</organism>
<gene>
    <name evidence="2" type="ORF">Pen02_79340</name>
</gene>
<dbReference type="InterPro" id="IPR024072">
    <property type="entry name" value="DHFR-like_dom_sf"/>
</dbReference>
<dbReference type="SUPFAM" id="SSF53597">
    <property type="entry name" value="Dihydrofolate reductase-like"/>
    <property type="match status" value="1"/>
</dbReference>
<dbReference type="InterPro" id="IPR002734">
    <property type="entry name" value="RibDG_C"/>
</dbReference>
<dbReference type="Pfam" id="PF01872">
    <property type="entry name" value="RibD_C"/>
    <property type="match status" value="1"/>
</dbReference>
<reference evidence="2 3" key="1">
    <citation type="submission" date="2021-01" db="EMBL/GenBank/DDBJ databases">
        <title>Whole genome shotgun sequence of Plantactinospora endophytica NBRC 110450.</title>
        <authorList>
            <person name="Komaki H."/>
            <person name="Tamura T."/>
        </authorList>
    </citation>
    <scope>NUCLEOTIDE SEQUENCE [LARGE SCALE GENOMIC DNA]</scope>
    <source>
        <strain evidence="2 3">NBRC 110450</strain>
    </source>
</reference>
<evidence type="ECO:0000313" key="2">
    <source>
        <dbReference type="EMBL" id="GIG92998.1"/>
    </source>
</evidence>
<dbReference type="EMBL" id="BONW01000050">
    <property type="protein sequence ID" value="GIG92998.1"/>
    <property type="molecule type" value="Genomic_DNA"/>
</dbReference>
<dbReference type="Gene3D" id="3.40.430.10">
    <property type="entry name" value="Dihydrofolate Reductase, subunit A"/>
    <property type="match status" value="1"/>
</dbReference>
<feature type="domain" description="Bacterial bifunctional deaminase-reductase C-terminal" evidence="1">
    <location>
        <begin position="3"/>
        <end position="189"/>
    </location>
</feature>